<evidence type="ECO:0000256" key="2">
    <source>
        <dbReference type="ARBA" id="ARBA00011738"/>
    </source>
</evidence>
<dbReference type="PANTHER" id="PTHR47779">
    <property type="entry name" value="SYNTHASE (CCG-9), PUTATIVE (AFU_ORTHOLOGUE AFUA_3G12100)-RELATED"/>
    <property type="match status" value="1"/>
</dbReference>
<comment type="similarity">
    <text evidence="1">Belongs to the glycosyltransferase group 1 family. Glycosyltransferase 4 subfamily.</text>
</comment>
<dbReference type="InterPro" id="IPR001296">
    <property type="entry name" value="Glyco_trans_1"/>
</dbReference>
<dbReference type="EMBL" id="CENE01000019">
    <property type="protein sequence ID" value="CEQ42011.1"/>
    <property type="molecule type" value="Genomic_DNA"/>
</dbReference>
<keyword evidence="4" id="KW-0328">Glycosyltransferase</keyword>
<feature type="region of interest" description="Disordered" evidence="7">
    <location>
        <begin position="1"/>
        <end position="29"/>
    </location>
</feature>
<dbReference type="Proteomes" id="UP000243876">
    <property type="component" value="Unassembled WGS sequence"/>
</dbReference>
<evidence type="ECO:0000256" key="4">
    <source>
        <dbReference type="ARBA" id="ARBA00022676"/>
    </source>
</evidence>
<protein>
    <submittedName>
        <fullName evidence="10">SPOSA6832_03785-mRNA-1:cds</fullName>
    </submittedName>
</protein>
<accession>A0A0D6EQ95</accession>
<evidence type="ECO:0000313" key="11">
    <source>
        <dbReference type="Proteomes" id="UP000243876"/>
    </source>
</evidence>
<dbReference type="Pfam" id="PF00534">
    <property type="entry name" value="Glycos_transf_1"/>
    <property type="match status" value="1"/>
</dbReference>
<dbReference type="GO" id="GO:0016757">
    <property type="term" value="F:glycosyltransferase activity"/>
    <property type="evidence" value="ECO:0007669"/>
    <property type="project" value="UniProtKB-KW"/>
</dbReference>
<dbReference type="PANTHER" id="PTHR47779:SF1">
    <property type="entry name" value="SYNTHASE (CCG-9), PUTATIVE (AFU_ORTHOLOGUE AFUA_3G12100)-RELATED"/>
    <property type="match status" value="1"/>
</dbReference>
<evidence type="ECO:0000259" key="9">
    <source>
        <dbReference type="Pfam" id="PF21269"/>
    </source>
</evidence>
<evidence type="ECO:0000256" key="3">
    <source>
        <dbReference type="ARBA" id="ARBA00022526"/>
    </source>
</evidence>
<evidence type="ECO:0000256" key="6">
    <source>
        <dbReference type="ARBA" id="ARBA00023277"/>
    </source>
</evidence>
<dbReference type="Pfam" id="PF21269">
    <property type="entry name" value="TreT_GT1"/>
    <property type="match status" value="1"/>
</dbReference>
<evidence type="ECO:0000259" key="8">
    <source>
        <dbReference type="Pfam" id="PF00534"/>
    </source>
</evidence>
<dbReference type="SUPFAM" id="SSF53756">
    <property type="entry name" value="UDP-Glycosyltransferase/glycogen phosphorylase"/>
    <property type="match status" value="1"/>
</dbReference>
<reference evidence="11" key="1">
    <citation type="submission" date="2015-02" db="EMBL/GenBank/DDBJ databases">
        <authorList>
            <person name="Gon?alves P."/>
        </authorList>
    </citation>
    <scope>NUCLEOTIDE SEQUENCE [LARGE SCALE GENOMIC DNA]</scope>
</reference>
<feature type="domain" description="Trehalose synthase N-terminal" evidence="9">
    <location>
        <begin position="251"/>
        <end position="423"/>
    </location>
</feature>
<keyword evidence="5" id="KW-0808">Transferase</keyword>
<evidence type="ECO:0000256" key="5">
    <source>
        <dbReference type="ARBA" id="ARBA00022679"/>
    </source>
</evidence>
<dbReference type="InterPro" id="IPR052078">
    <property type="entry name" value="Trehalose_Metab_GTase"/>
</dbReference>
<feature type="domain" description="Glycosyl transferase family 1" evidence="8">
    <location>
        <begin position="513"/>
        <end position="683"/>
    </location>
</feature>
<proteinExistence type="inferred from homology"/>
<keyword evidence="6" id="KW-0119">Carbohydrate metabolism</keyword>
<sequence length="812" mass="90620">MPPPSHRAHGEHLSVPSFEHEYHRSPSPNSILSRKLDISPKKHRRASAPLQIVFLGIAIRERGDVDDGGPEYALVVSDGSGIVQSEHNFRPKGTTCEQCLEYLLDLATKYSKQRGHKVQIVSLAQTCANLAPKATFSVDAEDGIADFLTRVWLKLDSIPFLASSAASERQFSLDAQAGAALDEALSSLVPMSSSTVKVALSPLRQVLVDADFRIHLYSLKLLKSITSPALWHAFTILGQALALQKTSVAFFSATSRGGGVALMVQTHRSQASPLHSLMRIWNAVGMDAGWYVPIGDSSVFNITKRKFHNVLQGVADKEIMLTEEDQELFESWTDFNFKRFWADEDSPIRRLDIAIIDDPQLTALIPIIRRESPRTKIVFRSHIQIRADLIDKGEPQQKKTWDYLWGFIKQADLFVAHPVEEFVPQVVKDSMPVVYMPRTRLPNLAPWKRVLSLCGAASTDPLDGLNKPITRDFLHMYRHTFDKAVEARLNLFANKNNRLNVFIRPTELVDWSRGYILQVARFDPSKGIPDLAEGYRRFREEASQKVEDLKHMPQLIMTGHSSVDDPDGTLVLHKLHEQLGDKKFDQIRDDIHAIRAPPSDRLLNAMLRGADVVCQVSTREGYEIKVSEAIHKGKWVIATKAGGIPLQIRDGIDGQLVEPNDPEGIALALLSFYSSDKLKRSRSELTQNDIAHVLGGRFSDDGAGPSERDLSLGNATMWHFLWSRLCGISDHVQLTDEQRSQLDKFGIDCKGPGMKVDDLNGKKVWELLVQGMEERKKHNLYRSHPGLESADLSSAATAKAGGALFEESPSEG</sequence>
<evidence type="ECO:0000313" key="10">
    <source>
        <dbReference type="EMBL" id="CEQ42011.1"/>
    </source>
</evidence>
<dbReference type="Gene3D" id="3.40.50.2000">
    <property type="entry name" value="Glycogen Phosphorylase B"/>
    <property type="match status" value="2"/>
</dbReference>
<evidence type="ECO:0000256" key="1">
    <source>
        <dbReference type="ARBA" id="ARBA00009481"/>
    </source>
</evidence>
<keyword evidence="11" id="KW-1185">Reference proteome</keyword>
<dbReference type="OrthoDB" id="937291at2759"/>
<dbReference type="GO" id="GO:0006006">
    <property type="term" value="P:glucose metabolic process"/>
    <property type="evidence" value="ECO:0007669"/>
    <property type="project" value="UniProtKB-KW"/>
</dbReference>
<organism evidence="10 11">
    <name type="scientific">Sporidiobolus salmonicolor</name>
    <name type="common">Yeast-like fungus</name>
    <name type="synonym">Sporobolomyces salmonicolor</name>
    <dbReference type="NCBI Taxonomy" id="5005"/>
    <lineage>
        <taxon>Eukaryota</taxon>
        <taxon>Fungi</taxon>
        <taxon>Dikarya</taxon>
        <taxon>Basidiomycota</taxon>
        <taxon>Pucciniomycotina</taxon>
        <taxon>Microbotryomycetes</taxon>
        <taxon>Sporidiobolales</taxon>
        <taxon>Sporidiobolaceae</taxon>
        <taxon>Sporobolomyces</taxon>
    </lineage>
</organism>
<keyword evidence="3" id="KW-0313">Glucose metabolism</keyword>
<dbReference type="AlphaFoldDB" id="A0A0D6EQ95"/>
<name>A0A0D6EQ95_SPOSA</name>
<comment type="subunit">
    <text evidence="2">Homodimer.</text>
</comment>
<feature type="compositionally biased region" description="Basic and acidic residues" evidence="7">
    <location>
        <begin position="8"/>
        <end position="24"/>
    </location>
</feature>
<gene>
    <name evidence="10" type="primary">SPOSA6832_03785</name>
</gene>
<evidence type="ECO:0000256" key="7">
    <source>
        <dbReference type="SAM" id="MobiDB-lite"/>
    </source>
</evidence>
<dbReference type="InterPro" id="IPR049438">
    <property type="entry name" value="TreT_GT1"/>
</dbReference>